<organism evidence="10 11">
    <name type="scientific">Funiculus sociatus GB2-A5</name>
    <dbReference type="NCBI Taxonomy" id="2933946"/>
    <lineage>
        <taxon>Bacteria</taxon>
        <taxon>Bacillati</taxon>
        <taxon>Cyanobacteriota</taxon>
        <taxon>Cyanophyceae</taxon>
        <taxon>Coleofasciculales</taxon>
        <taxon>Coleofasciculaceae</taxon>
        <taxon>Funiculus</taxon>
    </lineage>
</organism>
<keyword evidence="6" id="KW-0067">ATP-binding</keyword>
<sequence>MLLLKDRYRAINFLGAGGMGRNFLAVDEDTPLKKPCVIKQFCPAPEIQNNRAAFQKAIELFNREAAQLDRLGDESPQIPRLLAHIEQDKRLYFVQEFIDGQNLLQELEQGETYSGVQIRQLLADLLPVLKFIHQQGVVHRDIKPDNIMRRHRNNQLVLIDFGISKELSGTVMRMGTTVGTLGYAPPEQMTYGVAYPASDLYALGATCIHLLTDVFPNEFFNPQEKRWLWQDVLSSRGTAVNEQLGQILDKMLKVDVGERYQSVDEVLEVLKLEVGTNNQTNLNPSIIGTWHGKFSNKPASLIVTRRSNNVFHGTLSVNEWISKNKIDVEVYFNPLTNKIIIREIRIIPGSIGGWKLVENNEGILSLDGKQMIGKGKSYGSYSWSFSKSDHK</sequence>
<dbReference type="EC" id="2.7.11.1" evidence="1"/>
<comment type="catalytic activity">
    <reaction evidence="7">
        <text>L-threonyl-[protein] + ATP = O-phospho-L-threonyl-[protein] + ADP + H(+)</text>
        <dbReference type="Rhea" id="RHEA:46608"/>
        <dbReference type="Rhea" id="RHEA-COMP:11060"/>
        <dbReference type="Rhea" id="RHEA-COMP:11605"/>
        <dbReference type="ChEBI" id="CHEBI:15378"/>
        <dbReference type="ChEBI" id="CHEBI:30013"/>
        <dbReference type="ChEBI" id="CHEBI:30616"/>
        <dbReference type="ChEBI" id="CHEBI:61977"/>
        <dbReference type="ChEBI" id="CHEBI:456216"/>
        <dbReference type="EC" id="2.7.11.1"/>
    </reaction>
</comment>
<evidence type="ECO:0000256" key="8">
    <source>
        <dbReference type="ARBA" id="ARBA00048679"/>
    </source>
</evidence>
<evidence type="ECO:0000313" key="10">
    <source>
        <dbReference type="EMBL" id="MEP0865887.1"/>
    </source>
</evidence>
<accession>A0ABV0JR27</accession>
<keyword evidence="5 10" id="KW-0418">Kinase</keyword>
<gene>
    <name evidence="10" type="ORF">NDI37_15560</name>
</gene>
<evidence type="ECO:0000256" key="3">
    <source>
        <dbReference type="ARBA" id="ARBA00022679"/>
    </source>
</evidence>
<protein>
    <recommendedName>
        <fullName evidence="1">non-specific serine/threonine protein kinase</fullName>
        <ecNumber evidence="1">2.7.11.1</ecNumber>
    </recommendedName>
</protein>
<dbReference type="Gene3D" id="3.30.200.20">
    <property type="entry name" value="Phosphorylase Kinase, domain 1"/>
    <property type="match status" value="1"/>
</dbReference>
<comment type="catalytic activity">
    <reaction evidence="8">
        <text>L-seryl-[protein] + ATP = O-phospho-L-seryl-[protein] + ADP + H(+)</text>
        <dbReference type="Rhea" id="RHEA:17989"/>
        <dbReference type="Rhea" id="RHEA-COMP:9863"/>
        <dbReference type="Rhea" id="RHEA-COMP:11604"/>
        <dbReference type="ChEBI" id="CHEBI:15378"/>
        <dbReference type="ChEBI" id="CHEBI:29999"/>
        <dbReference type="ChEBI" id="CHEBI:30616"/>
        <dbReference type="ChEBI" id="CHEBI:83421"/>
        <dbReference type="ChEBI" id="CHEBI:456216"/>
        <dbReference type="EC" id="2.7.11.1"/>
    </reaction>
</comment>
<evidence type="ECO:0000256" key="4">
    <source>
        <dbReference type="ARBA" id="ARBA00022741"/>
    </source>
</evidence>
<comment type="caution">
    <text evidence="10">The sequence shown here is derived from an EMBL/GenBank/DDBJ whole genome shotgun (WGS) entry which is preliminary data.</text>
</comment>
<dbReference type="InterPro" id="IPR011009">
    <property type="entry name" value="Kinase-like_dom_sf"/>
</dbReference>
<dbReference type="PROSITE" id="PS50011">
    <property type="entry name" value="PROTEIN_KINASE_DOM"/>
    <property type="match status" value="1"/>
</dbReference>
<evidence type="ECO:0000313" key="11">
    <source>
        <dbReference type="Proteomes" id="UP001442494"/>
    </source>
</evidence>
<dbReference type="PANTHER" id="PTHR24363:SF0">
    <property type="entry name" value="SERINE_THREONINE KINASE LIKE DOMAIN CONTAINING 1"/>
    <property type="match status" value="1"/>
</dbReference>
<dbReference type="RefSeq" id="WP_190420908.1">
    <property type="nucleotide sequence ID" value="NZ_JAMPKK010000033.1"/>
</dbReference>
<evidence type="ECO:0000256" key="1">
    <source>
        <dbReference type="ARBA" id="ARBA00012513"/>
    </source>
</evidence>
<keyword evidence="4" id="KW-0547">Nucleotide-binding</keyword>
<dbReference type="GO" id="GO:0004674">
    <property type="term" value="F:protein serine/threonine kinase activity"/>
    <property type="evidence" value="ECO:0007669"/>
    <property type="project" value="UniProtKB-KW"/>
</dbReference>
<dbReference type="EMBL" id="JAMPKK010000033">
    <property type="protein sequence ID" value="MEP0865887.1"/>
    <property type="molecule type" value="Genomic_DNA"/>
</dbReference>
<dbReference type="Gene3D" id="1.10.510.10">
    <property type="entry name" value="Transferase(Phosphotransferase) domain 1"/>
    <property type="match status" value="1"/>
</dbReference>
<dbReference type="PANTHER" id="PTHR24363">
    <property type="entry name" value="SERINE/THREONINE PROTEIN KINASE"/>
    <property type="match status" value="1"/>
</dbReference>
<keyword evidence="2 10" id="KW-0723">Serine/threonine-protein kinase</keyword>
<evidence type="ECO:0000256" key="2">
    <source>
        <dbReference type="ARBA" id="ARBA00022527"/>
    </source>
</evidence>
<dbReference type="Proteomes" id="UP001442494">
    <property type="component" value="Unassembled WGS sequence"/>
</dbReference>
<reference evidence="10 11" key="1">
    <citation type="submission" date="2022-04" db="EMBL/GenBank/DDBJ databases">
        <title>Positive selection, recombination, and allopatry shape intraspecific diversity of widespread and dominant cyanobacteria.</title>
        <authorList>
            <person name="Wei J."/>
            <person name="Shu W."/>
            <person name="Hu C."/>
        </authorList>
    </citation>
    <scope>NUCLEOTIDE SEQUENCE [LARGE SCALE GENOMIC DNA]</scope>
    <source>
        <strain evidence="10 11">GB2-A5</strain>
    </source>
</reference>
<evidence type="ECO:0000259" key="9">
    <source>
        <dbReference type="PROSITE" id="PS50011"/>
    </source>
</evidence>
<proteinExistence type="predicted"/>
<dbReference type="Pfam" id="PF00069">
    <property type="entry name" value="Pkinase"/>
    <property type="match status" value="1"/>
</dbReference>
<keyword evidence="11" id="KW-1185">Reference proteome</keyword>
<dbReference type="SUPFAM" id="SSF56112">
    <property type="entry name" value="Protein kinase-like (PK-like)"/>
    <property type="match status" value="1"/>
</dbReference>
<evidence type="ECO:0000256" key="6">
    <source>
        <dbReference type="ARBA" id="ARBA00022840"/>
    </source>
</evidence>
<evidence type="ECO:0000256" key="5">
    <source>
        <dbReference type="ARBA" id="ARBA00022777"/>
    </source>
</evidence>
<name>A0ABV0JR27_9CYAN</name>
<keyword evidence="3" id="KW-0808">Transferase</keyword>
<dbReference type="InterPro" id="IPR000719">
    <property type="entry name" value="Prot_kinase_dom"/>
</dbReference>
<evidence type="ECO:0000256" key="7">
    <source>
        <dbReference type="ARBA" id="ARBA00047899"/>
    </source>
</evidence>
<dbReference type="SMART" id="SM00220">
    <property type="entry name" value="S_TKc"/>
    <property type="match status" value="1"/>
</dbReference>
<feature type="domain" description="Protein kinase" evidence="9">
    <location>
        <begin position="8"/>
        <end position="270"/>
    </location>
</feature>
<dbReference type="CDD" id="cd14014">
    <property type="entry name" value="STKc_PknB_like"/>
    <property type="match status" value="1"/>
</dbReference>